<dbReference type="EMBL" id="JAGYVZ010000004">
    <property type="protein sequence ID" value="MBS7230644.1"/>
    <property type="molecule type" value="Genomic_DNA"/>
</dbReference>
<gene>
    <name evidence="1" type="ORF">KHA90_06380</name>
</gene>
<accession>A0ABS5P8J7</accession>
<evidence type="ECO:0000313" key="2">
    <source>
        <dbReference type="Proteomes" id="UP000722625"/>
    </source>
</evidence>
<comment type="caution">
    <text evidence="1">The sequence shown here is derived from an EMBL/GenBank/DDBJ whole genome shotgun (WGS) entry which is preliminary data.</text>
</comment>
<sequence length="46" mass="5230">MKFITLTLTGGATLLLDKSLIIFAVDYTEFRQITLTVFISYNTNEL</sequence>
<reference evidence="1 2" key="1">
    <citation type="journal article" date="2018" name="Int. J. Syst. Evol. Microbiol.">
        <title>Flavobacterium chryseum sp. nov. and Flavobacterium psychroterrae sp. nov., novel environmental bacteria isolated from Antarctica.</title>
        <authorList>
            <person name="Kralova S."/>
            <person name="Svec P."/>
            <person name="Busse H.J."/>
            <person name="Stankova E."/>
            <person name="Vaczi P."/>
            <person name="Sedlacek I."/>
        </authorList>
    </citation>
    <scope>NUCLEOTIDE SEQUENCE [LARGE SCALE GENOMIC DNA]</scope>
    <source>
        <strain evidence="1 2">CCM 8827</strain>
    </source>
</reference>
<dbReference type="Proteomes" id="UP000722625">
    <property type="component" value="Unassembled WGS sequence"/>
</dbReference>
<keyword evidence="2" id="KW-1185">Reference proteome</keyword>
<dbReference type="RefSeq" id="WP_213296576.1">
    <property type="nucleotide sequence ID" value="NZ_JAGYVZ010000004.1"/>
</dbReference>
<protein>
    <submittedName>
        <fullName evidence="1">Uncharacterized protein</fullName>
    </submittedName>
</protein>
<name>A0ABS5P8J7_9FLAO</name>
<evidence type="ECO:0000313" key="1">
    <source>
        <dbReference type="EMBL" id="MBS7230644.1"/>
    </source>
</evidence>
<proteinExistence type="predicted"/>
<organism evidence="1 2">
    <name type="scientific">Flavobacterium psychroterrae</name>
    <dbReference type="NCBI Taxonomy" id="2133767"/>
    <lineage>
        <taxon>Bacteria</taxon>
        <taxon>Pseudomonadati</taxon>
        <taxon>Bacteroidota</taxon>
        <taxon>Flavobacteriia</taxon>
        <taxon>Flavobacteriales</taxon>
        <taxon>Flavobacteriaceae</taxon>
        <taxon>Flavobacterium</taxon>
    </lineage>
</organism>